<gene>
    <name evidence="3" type="ORF">MMSR116_27145</name>
</gene>
<dbReference type="Pfam" id="PF00561">
    <property type="entry name" value="Abhydrolase_1"/>
    <property type="match status" value="1"/>
</dbReference>
<reference evidence="3 4" key="1">
    <citation type="journal article" date="2012" name="Genet. Mol. Biol.">
        <title>Analysis of 16S rRNA and mxaF genes revealing insights into Methylobacterium niche-specific plant association.</title>
        <authorList>
            <person name="Dourado M.N."/>
            <person name="Andreote F.D."/>
            <person name="Dini-Andreote F."/>
            <person name="Conti R."/>
            <person name="Araujo J.M."/>
            <person name="Araujo W.L."/>
        </authorList>
    </citation>
    <scope>NUCLEOTIDE SEQUENCE [LARGE SCALE GENOMIC DNA]</scope>
    <source>
        <strain evidence="3 4">SR1.6/6</strain>
    </source>
</reference>
<dbReference type="AlphaFoldDB" id="A0A6B9FR52"/>
<dbReference type="OrthoDB" id="9812774at2"/>
<dbReference type="EMBL" id="CP043538">
    <property type="protein sequence ID" value="QGY05163.1"/>
    <property type="molecule type" value="Genomic_DNA"/>
</dbReference>
<dbReference type="GO" id="GO:0016787">
    <property type="term" value="F:hydrolase activity"/>
    <property type="evidence" value="ECO:0007669"/>
    <property type="project" value="UniProtKB-KW"/>
</dbReference>
<proteinExistence type="predicted"/>
<evidence type="ECO:0000313" key="3">
    <source>
        <dbReference type="EMBL" id="QGY05163.1"/>
    </source>
</evidence>
<reference evidence="3 4" key="2">
    <citation type="journal article" date="2013" name="Genome Announc.">
        <title>Draft Genome Sequence of Methylobacterium mesophilicum Strain SR1.6/6, Isolated from Citrus sinensis.</title>
        <authorList>
            <person name="Marinho Almeida D."/>
            <person name="Dini-Andreote F."/>
            <person name="Camargo Neves A.A."/>
            <person name="Juca Ramos R.T."/>
            <person name="Andreote F.D."/>
            <person name="Carneiro A.R."/>
            <person name="Oliveira de Souza Lima A."/>
            <person name="Caracciolo Gomes de Sa P.H."/>
            <person name="Ribeiro Barbosa M.S."/>
            <person name="Araujo W.L."/>
            <person name="Silva A."/>
        </authorList>
    </citation>
    <scope>NUCLEOTIDE SEQUENCE [LARGE SCALE GENOMIC DNA]</scope>
    <source>
        <strain evidence="3 4">SR1.6/6</strain>
    </source>
</reference>
<dbReference type="InterPro" id="IPR029058">
    <property type="entry name" value="AB_hydrolase_fold"/>
</dbReference>
<evidence type="ECO:0000313" key="4">
    <source>
        <dbReference type="Proteomes" id="UP000012488"/>
    </source>
</evidence>
<evidence type="ECO:0000256" key="1">
    <source>
        <dbReference type="ARBA" id="ARBA00022801"/>
    </source>
</evidence>
<organism evidence="3 4">
    <name type="scientific">Methylobacterium mesophilicum SR1.6/6</name>
    <dbReference type="NCBI Taxonomy" id="908290"/>
    <lineage>
        <taxon>Bacteria</taxon>
        <taxon>Pseudomonadati</taxon>
        <taxon>Pseudomonadota</taxon>
        <taxon>Alphaproteobacteria</taxon>
        <taxon>Hyphomicrobiales</taxon>
        <taxon>Methylobacteriaceae</taxon>
        <taxon>Methylobacterium</taxon>
    </lineage>
</organism>
<feature type="domain" description="AB hydrolase-1" evidence="2">
    <location>
        <begin position="88"/>
        <end position="227"/>
    </location>
</feature>
<dbReference type="PRINTS" id="PR00412">
    <property type="entry name" value="EPOXHYDRLASE"/>
</dbReference>
<dbReference type="InterPro" id="IPR000639">
    <property type="entry name" value="Epox_hydrolase-like"/>
</dbReference>
<name>A0A6B9FR52_9HYPH</name>
<dbReference type="PRINTS" id="PR00111">
    <property type="entry name" value="ABHYDROLASE"/>
</dbReference>
<dbReference type="KEGG" id="mmes:MMSR116_27145"/>
<accession>A0A6B9FR52</accession>
<dbReference type="InterPro" id="IPR000073">
    <property type="entry name" value="AB_hydrolase_1"/>
</dbReference>
<dbReference type="SUPFAM" id="SSF53474">
    <property type="entry name" value="alpha/beta-Hydrolases"/>
    <property type="match status" value="1"/>
</dbReference>
<sequence>MRARPASPIEPTRRTILGCGASLSSLALPVGPAKASSILGRIHGVSAMSFGVGDTMRLREGIRQRSLAGINGLTVNVLEAGYETPARPAVLLLHGFPDIAFSWRKTMLPLAAAGYHVIAPDQRGYGATTGWDDRYDGDVASFRTHSYARDALGVVEAFGHRSVAAVVGHDFGSMIAAYCALVRPDVFRSLVMISFPFDGPSPIPFDTADQPPRPSEPSMAAELAALPRPRQDSMAWFGTPGANADMLHAPQGLHDFLRAYFHVKSADWPGNHPHPLATGSAAELATLPTYYILDAGVGMAATVASDMPTPAEIAANRWLPEAELAAYTAAFGRTGFQGGLNWFRCHAGPIGRSEIELFAGRTIDVPSSFISGAADWGTYRKPGAIGRMCTTTCTRMDGVHLIEGAGHWVQQEQPERFNAVLLDLLQHHLVPS</sequence>
<dbReference type="Gene3D" id="3.40.50.1820">
    <property type="entry name" value="alpha/beta hydrolase"/>
    <property type="match status" value="1"/>
</dbReference>
<keyword evidence="1 3" id="KW-0378">Hydrolase</keyword>
<protein>
    <submittedName>
        <fullName evidence="3">Alpha/beta hydrolase</fullName>
    </submittedName>
</protein>
<evidence type="ECO:0000259" key="2">
    <source>
        <dbReference type="Pfam" id="PF00561"/>
    </source>
</evidence>
<dbReference type="PANTHER" id="PTHR43329">
    <property type="entry name" value="EPOXIDE HYDROLASE"/>
    <property type="match status" value="1"/>
</dbReference>
<dbReference type="Proteomes" id="UP000012488">
    <property type="component" value="Chromosome"/>
</dbReference>